<evidence type="ECO:0000256" key="1">
    <source>
        <dbReference type="SAM" id="MobiDB-lite"/>
    </source>
</evidence>
<evidence type="ECO:0000256" key="2">
    <source>
        <dbReference type="SAM" id="SignalP"/>
    </source>
</evidence>
<reference evidence="4" key="1">
    <citation type="submission" date="2016-10" db="EMBL/GenBank/DDBJ databases">
        <authorList>
            <person name="Varghese N."/>
            <person name="Submissions S."/>
        </authorList>
    </citation>
    <scope>NUCLEOTIDE SEQUENCE [LARGE SCALE GENOMIC DNA]</scope>
    <source>
        <strain evidence="4">DSM 26348</strain>
    </source>
</reference>
<evidence type="ECO:0000313" key="4">
    <source>
        <dbReference type="Proteomes" id="UP000199518"/>
    </source>
</evidence>
<dbReference type="RefSeq" id="WP_092048719.1">
    <property type="nucleotide sequence ID" value="NZ_FOQD01000004.1"/>
</dbReference>
<accession>A0A1I3EMU5</accession>
<feature type="chain" id="PRO_5011498645" evidence="2">
    <location>
        <begin position="32"/>
        <end position="608"/>
    </location>
</feature>
<proteinExistence type="predicted"/>
<sequence>MNLRSITLKVAGLLVLTAAMVGASRPQAVQAADPVDGKSTRIVVGLGSAQRVLDSLEYIVVELAGQKNAWAVNIKPNLEIFLYGVATDQPIRFDFVLDAEHGSQLQSIIPISDLKEFLNDNLDPIGITPTQDRKDKDLYELSGEVYEGWLRILREPIPYGIIFPQKEAIPKGMPHPQPRHKELAEKEYLAFLSLLNTAATMADRKAAFEKFNEVRGADFKKLSTETKEQFAFRKGMRDQTMSVLGQWIVESASILLGVKVDTKNAHAPTELMLSALPETALSADLKAVVDHSSQFAAVTPPEKHVLSGRIHLPVDEGRKAVYKQLYELARPVADQRIDADEKATASEKAGRKELVTLFLDLLTECMDKVPSVDALIDVIPTNDKHAMILAVGSTNAAQMTKIIEKLPSAKEGWKIEMNADKAGEVPLHKLSFGKNPPKSLMDFYGASNVVYFAVTDTAFWMAGGEGSLENLKSRLEAVAKSTPAKGDGLLLSFKMNTRPILKNLDDIMNDPELELLKQVNLKPRAQKVAEEKGETPKEEGRPGARAANLSNFKWQQTAIAAMDGSDDRFEVIMKVNPDLTLQGSADAQKGVLKALGAVIAKFADENLK</sequence>
<name>A0A1I3EMU5_9PLAN</name>
<gene>
    <name evidence="3" type="ORF">SAMN05421753_104291</name>
</gene>
<evidence type="ECO:0000313" key="3">
    <source>
        <dbReference type="EMBL" id="SFI00198.1"/>
    </source>
</evidence>
<feature type="signal peptide" evidence="2">
    <location>
        <begin position="1"/>
        <end position="31"/>
    </location>
</feature>
<dbReference type="AlphaFoldDB" id="A0A1I3EMU5"/>
<organism evidence="3 4">
    <name type="scientific">Planctomicrobium piriforme</name>
    <dbReference type="NCBI Taxonomy" id="1576369"/>
    <lineage>
        <taxon>Bacteria</taxon>
        <taxon>Pseudomonadati</taxon>
        <taxon>Planctomycetota</taxon>
        <taxon>Planctomycetia</taxon>
        <taxon>Planctomycetales</taxon>
        <taxon>Planctomycetaceae</taxon>
        <taxon>Planctomicrobium</taxon>
    </lineage>
</organism>
<dbReference type="Proteomes" id="UP000199518">
    <property type="component" value="Unassembled WGS sequence"/>
</dbReference>
<keyword evidence="4" id="KW-1185">Reference proteome</keyword>
<protein>
    <submittedName>
        <fullName evidence="3">Uncharacterized protein</fullName>
    </submittedName>
</protein>
<keyword evidence="2" id="KW-0732">Signal</keyword>
<feature type="compositionally biased region" description="Basic and acidic residues" evidence="1">
    <location>
        <begin position="527"/>
        <end position="542"/>
    </location>
</feature>
<dbReference type="OrthoDB" id="207789at2"/>
<feature type="region of interest" description="Disordered" evidence="1">
    <location>
        <begin position="526"/>
        <end position="545"/>
    </location>
</feature>
<dbReference type="EMBL" id="FOQD01000004">
    <property type="protein sequence ID" value="SFI00198.1"/>
    <property type="molecule type" value="Genomic_DNA"/>
</dbReference>